<comment type="subcellular location">
    <subcellularLocation>
        <location evidence="1 11">Cell outer membrane</location>
        <topology evidence="1 11">Multi-pass membrane protein</topology>
    </subcellularLocation>
</comment>
<keyword evidence="10 11" id="KW-0998">Cell outer membrane</keyword>
<keyword evidence="6" id="KW-0732">Signal</keyword>
<dbReference type="GO" id="GO:0009279">
    <property type="term" value="C:cell outer membrane"/>
    <property type="evidence" value="ECO:0007669"/>
    <property type="project" value="UniProtKB-SubCell"/>
</dbReference>
<proteinExistence type="inferred from homology"/>
<evidence type="ECO:0000259" key="14">
    <source>
        <dbReference type="Pfam" id="PF00593"/>
    </source>
</evidence>
<keyword evidence="5 11" id="KW-0812">Transmembrane</keyword>
<dbReference type="InterPro" id="IPR037066">
    <property type="entry name" value="Plug_dom_sf"/>
</dbReference>
<evidence type="ECO:0000256" key="5">
    <source>
        <dbReference type="ARBA" id="ARBA00022692"/>
    </source>
</evidence>
<evidence type="ECO:0000256" key="12">
    <source>
        <dbReference type="PROSITE-ProRule" id="PRU10144"/>
    </source>
</evidence>
<dbReference type="Pfam" id="PF00593">
    <property type="entry name" value="TonB_dep_Rec_b-barrel"/>
    <property type="match status" value="1"/>
</dbReference>
<reference evidence="17" key="1">
    <citation type="submission" date="2016-10" db="EMBL/GenBank/DDBJ databases">
        <authorList>
            <person name="Varghese N."/>
            <person name="Submissions S."/>
        </authorList>
    </citation>
    <scope>NUCLEOTIDE SEQUENCE [LARGE SCALE GENOMIC DNA]</scope>
    <source>
        <strain evidence="17">CGMCC 1.12041</strain>
    </source>
</reference>
<keyword evidence="8 11" id="KW-0472">Membrane</keyword>
<evidence type="ECO:0000256" key="7">
    <source>
        <dbReference type="ARBA" id="ARBA00023077"/>
    </source>
</evidence>
<evidence type="ECO:0000256" key="11">
    <source>
        <dbReference type="PROSITE-ProRule" id="PRU01360"/>
    </source>
</evidence>
<evidence type="ECO:0000256" key="13">
    <source>
        <dbReference type="RuleBase" id="RU003357"/>
    </source>
</evidence>
<feature type="domain" description="TonB-dependent receptor plug" evidence="15">
    <location>
        <begin position="100"/>
        <end position="210"/>
    </location>
</feature>
<evidence type="ECO:0000313" key="17">
    <source>
        <dbReference type="Proteomes" id="UP000198639"/>
    </source>
</evidence>
<protein>
    <submittedName>
        <fullName evidence="16">TonB dependent receptor</fullName>
    </submittedName>
</protein>
<feature type="domain" description="TonB-dependent receptor-like beta-barrel" evidence="14">
    <location>
        <begin position="427"/>
        <end position="975"/>
    </location>
</feature>
<dbReference type="Gene3D" id="2.40.170.20">
    <property type="entry name" value="TonB-dependent receptor, beta-barrel domain"/>
    <property type="match status" value="1"/>
</dbReference>
<keyword evidence="9 16" id="KW-0675">Receptor</keyword>
<evidence type="ECO:0000256" key="3">
    <source>
        <dbReference type="ARBA" id="ARBA00022448"/>
    </source>
</evidence>
<dbReference type="InterPro" id="IPR000531">
    <property type="entry name" value="Beta-barrel_TonB"/>
</dbReference>
<dbReference type="InterPro" id="IPR010917">
    <property type="entry name" value="TonB_rcpt_CS"/>
</dbReference>
<dbReference type="EMBL" id="FOLD01000003">
    <property type="protein sequence ID" value="SFC04480.1"/>
    <property type="molecule type" value="Genomic_DNA"/>
</dbReference>
<dbReference type="InterPro" id="IPR039426">
    <property type="entry name" value="TonB-dep_rcpt-like"/>
</dbReference>
<keyword evidence="3 11" id="KW-0813">Transport</keyword>
<evidence type="ECO:0000256" key="8">
    <source>
        <dbReference type="ARBA" id="ARBA00023136"/>
    </source>
</evidence>
<dbReference type="InterPro" id="IPR012910">
    <property type="entry name" value="Plug_dom"/>
</dbReference>
<dbReference type="PANTHER" id="PTHR47234:SF2">
    <property type="entry name" value="TONB-DEPENDENT RECEPTOR"/>
    <property type="match status" value="1"/>
</dbReference>
<name>A0A1I1G5L4_9BURK</name>
<feature type="short sequence motif" description="TonB C-terminal box" evidence="12">
    <location>
        <begin position="999"/>
        <end position="1016"/>
    </location>
</feature>
<dbReference type="SUPFAM" id="SSF56935">
    <property type="entry name" value="Porins"/>
    <property type="match status" value="1"/>
</dbReference>
<evidence type="ECO:0000259" key="15">
    <source>
        <dbReference type="Pfam" id="PF07715"/>
    </source>
</evidence>
<keyword evidence="4 11" id="KW-1134">Transmembrane beta strand</keyword>
<evidence type="ECO:0000256" key="6">
    <source>
        <dbReference type="ARBA" id="ARBA00022729"/>
    </source>
</evidence>
<evidence type="ECO:0000256" key="9">
    <source>
        <dbReference type="ARBA" id="ARBA00023170"/>
    </source>
</evidence>
<dbReference type="InterPro" id="IPR036942">
    <property type="entry name" value="Beta-barrel_TonB_sf"/>
</dbReference>
<dbReference type="STRING" id="1164594.SAMN05216204_103141"/>
<dbReference type="PROSITE" id="PS52016">
    <property type="entry name" value="TONB_DEPENDENT_REC_3"/>
    <property type="match status" value="1"/>
</dbReference>
<organism evidence="16 17">
    <name type="scientific">Massilia yuzhufengensis</name>
    <dbReference type="NCBI Taxonomy" id="1164594"/>
    <lineage>
        <taxon>Bacteria</taxon>
        <taxon>Pseudomonadati</taxon>
        <taxon>Pseudomonadota</taxon>
        <taxon>Betaproteobacteria</taxon>
        <taxon>Burkholderiales</taxon>
        <taxon>Oxalobacteraceae</taxon>
        <taxon>Telluria group</taxon>
        <taxon>Massilia</taxon>
    </lineage>
</organism>
<gene>
    <name evidence="16" type="ORF">SAMN05216204_103141</name>
</gene>
<evidence type="ECO:0000256" key="1">
    <source>
        <dbReference type="ARBA" id="ARBA00004571"/>
    </source>
</evidence>
<evidence type="ECO:0000313" key="16">
    <source>
        <dbReference type="EMBL" id="SFC04480.1"/>
    </source>
</evidence>
<keyword evidence="17" id="KW-1185">Reference proteome</keyword>
<sequence>MYANVFIAKQEKMPFFYLHGNVIETSLRTTSKQEPRSLPGKFAMMVETVISRSVRLMFAGGMAFAASAYAQDAQQAPAAEGQSLQRVEVTGSRIATANLESVSPVTVVGAKDIKLEGTRSVENLLNNLPQVFADQGGSISNGSSGTATVNLRNFGADRTLVLVNGRRLPAGSPRNTAADLNQIPAALIKRVEVLTGGASAIYGSDAVAGVVNFIMNDNFQGVQLETNYAFYNHQQNGGPAAEASRRRNFPVPDDKGADGKIKDANLLLGGNFADGRGNAVAFFGYKKEDALLQSERDFTACSLGGFSSAERLNCGGSGTSFPGRFFTDAGQRTVADASGNTRPYVGATDQYNFGPLNYFRRPSERFTFSSFSRYDISEQMRLYTEASFHDDSTVAQIAPSGLFGFDASGANAIRFENPFLSPAWKRDLGLTGPGDTADALIFRRNVEGGGRRDDQRHTSYRGVVGLKGDVGNWTYDAFLQAGKVLYSETYFNDFSNQRIGRALDVVSNAAGQPVCRSVVDGTDPNCVPYNIWALGKVTPEALKYLQTPGFQKGSTSQTVQGINLSTDLGEYGIKLPTTSRGVGIALGWEHRTEKLDLATDTAFETGDLAGQGGPTLGVAGQFSVRDYYAEARIPVLEKAPFAESLTLNGSFRRSDYSTGQKTDSYGVGAEWSPVSAAKVRFSYQRAARAANVVELFTPQGLSLYGMSGDPCAGTRPTATLAQCARTGVTAAQYGKIEDSPAQQYNQITGGNTNLAPEESDSYTLGLVLTPMRNLSLTIDAFDMKVNGVIDGLPASTTLTQCLQTGDPKFCALITRDRLGSLWALNSANIIATNQNLGMRSTKGIDLGANYGYKMGAWGGLDLSFIGTYLKEFKQEDFPGSGQYDCAGLHGTTCGTPLPTWRHKIRAVWATPWTGLELGLTWRHIKSVKLDATSDNDLLAGTFVKPDESLAARDYIDLVGQWAFNKHLTLRMGVNNALDKDPPVSGVVAATLGNGNTYPQVYDAMGRHIFLNLTAKF</sequence>
<keyword evidence="7 13" id="KW-0798">TonB box</keyword>
<dbReference type="Proteomes" id="UP000198639">
    <property type="component" value="Unassembled WGS sequence"/>
</dbReference>
<accession>A0A1I1G5L4</accession>
<dbReference type="Pfam" id="PF07715">
    <property type="entry name" value="Plug"/>
    <property type="match status" value="1"/>
</dbReference>
<comment type="similarity">
    <text evidence="2 11 13">Belongs to the TonB-dependent receptor family.</text>
</comment>
<evidence type="ECO:0000256" key="2">
    <source>
        <dbReference type="ARBA" id="ARBA00009810"/>
    </source>
</evidence>
<evidence type="ECO:0000256" key="4">
    <source>
        <dbReference type="ARBA" id="ARBA00022452"/>
    </source>
</evidence>
<dbReference type="AlphaFoldDB" id="A0A1I1G5L4"/>
<dbReference type="PROSITE" id="PS01156">
    <property type="entry name" value="TONB_DEPENDENT_REC_2"/>
    <property type="match status" value="1"/>
</dbReference>
<evidence type="ECO:0000256" key="10">
    <source>
        <dbReference type="ARBA" id="ARBA00023237"/>
    </source>
</evidence>
<dbReference type="Gene3D" id="2.170.130.10">
    <property type="entry name" value="TonB-dependent receptor, plug domain"/>
    <property type="match status" value="1"/>
</dbReference>
<dbReference type="PANTHER" id="PTHR47234">
    <property type="match status" value="1"/>
</dbReference>